<evidence type="ECO:0000256" key="5">
    <source>
        <dbReference type="ARBA" id="ARBA00048542"/>
    </source>
</evidence>
<dbReference type="HAMAP" id="MF_01216">
    <property type="entry name" value="Azoreductase_type1"/>
    <property type="match status" value="1"/>
</dbReference>
<comment type="caution">
    <text evidence="8">The sequence shown here is derived from an EMBL/GenBank/DDBJ whole genome shotgun (WGS) entry which is preliminary data.</text>
</comment>
<dbReference type="InterPro" id="IPR023048">
    <property type="entry name" value="NADH:quinone_OxRdtase_FMN_depd"/>
</dbReference>
<name>A0A844AV69_9RHOB</name>
<evidence type="ECO:0000259" key="7">
    <source>
        <dbReference type="Pfam" id="PF02525"/>
    </source>
</evidence>
<feature type="binding site" evidence="6">
    <location>
        <begin position="16"/>
        <end position="18"/>
    </location>
    <ligand>
        <name>FMN</name>
        <dbReference type="ChEBI" id="CHEBI:58210"/>
    </ligand>
</feature>
<comment type="catalytic activity">
    <reaction evidence="6">
        <text>2 a quinone + NADH + H(+) = 2 a 1,4-benzosemiquinone + NAD(+)</text>
        <dbReference type="Rhea" id="RHEA:65952"/>
        <dbReference type="ChEBI" id="CHEBI:15378"/>
        <dbReference type="ChEBI" id="CHEBI:57540"/>
        <dbReference type="ChEBI" id="CHEBI:57945"/>
        <dbReference type="ChEBI" id="CHEBI:132124"/>
        <dbReference type="ChEBI" id="CHEBI:134225"/>
    </reaction>
</comment>
<keyword evidence="9" id="KW-1185">Reference proteome</keyword>
<comment type="cofactor">
    <cofactor evidence="6">
        <name>FMN</name>
        <dbReference type="ChEBI" id="CHEBI:58210"/>
    </cofactor>
    <text evidence="6">Binds 1 FMN per subunit.</text>
</comment>
<dbReference type="InterPro" id="IPR003680">
    <property type="entry name" value="Flavodoxin_fold"/>
</dbReference>
<feature type="domain" description="Flavodoxin-like fold" evidence="7">
    <location>
        <begin position="3"/>
        <end position="203"/>
    </location>
</feature>
<keyword evidence="3 6" id="KW-0560">Oxidoreductase</keyword>
<protein>
    <recommendedName>
        <fullName evidence="6">FMN dependent NADH:quinone oxidoreductase</fullName>
        <ecNumber evidence="6">1.6.5.-</ecNumber>
    </recommendedName>
    <alternativeName>
        <fullName evidence="6">Azo-dye reductase</fullName>
    </alternativeName>
    <alternativeName>
        <fullName evidence="6">FMN-dependent NADH-azo compound oxidoreductase</fullName>
    </alternativeName>
    <alternativeName>
        <fullName evidence="6">FMN-dependent NADH-azoreductase</fullName>
        <ecNumber evidence="6">1.7.1.17</ecNumber>
    </alternativeName>
</protein>
<dbReference type="Gene3D" id="3.40.50.360">
    <property type="match status" value="1"/>
</dbReference>
<dbReference type="InterPro" id="IPR029039">
    <property type="entry name" value="Flavoprotein-like_sf"/>
</dbReference>
<dbReference type="Pfam" id="PF02525">
    <property type="entry name" value="Flavodoxin_2"/>
    <property type="match status" value="1"/>
</dbReference>
<keyword evidence="2 6" id="KW-0288">FMN</keyword>
<dbReference type="GO" id="GO:0010181">
    <property type="term" value="F:FMN binding"/>
    <property type="evidence" value="ECO:0007669"/>
    <property type="project" value="UniProtKB-UniRule"/>
</dbReference>
<dbReference type="PANTHER" id="PTHR43741:SF4">
    <property type="entry name" value="FMN-DEPENDENT NADH:QUINONE OXIDOREDUCTASE"/>
    <property type="match status" value="1"/>
</dbReference>
<evidence type="ECO:0000313" key="9">
    <source>
        <dbReference type="Proteomes" id="UP000436694"/>
    </source>
</evidence>
<evidence type="ECO:0000313" key="8">
    <source>
        <dbReference type="EMBL" id="MQY42304.1"/>
    </source>
</evidence>
<evidence type="ECO:0000256" key="4">
    <source>
        <dbReference type="ARBA" id="ARBA00023027"/>
    </source>
</evidence>
<keyword evidence="4 6" id="KW-0520">NAD</keyword>
<dbReference type="RefSeq" id="WP_153546364.1">
    <property type="nucleotide sequence ID" value="NZ_WIXK01000003.1"/>
</dbReference>
<evidence type="ECO:0000256" key="2">
    <source>
        <dbReference type="ARBA" id="ARBA00022643"/>
    </source>
</evidence>
<keyword evidence="1 6" id="KW-0285">Flavoprotein</keyword>
<dbReference type="PANTHER" id="PTHR43741">
    <property type="entry name" value="FMN-DEPENDENT NADH-AZOREDUCTASE 1"/>
    <property type="match status" value="1"/>
</dbReference>
<comment type="caution">
    <text evidence="6">Lacks conserved residue(s) required for the propagation of feature annotation.</text>
</comment>
<reference evidence="8 9" key="1">
    <citation type="submission" date="2019-10" db="EMBL/GenBank/DDBJ databases">
        <title>Epibacterium sp. nov., isolated from seawater.</title>
        <authorList>
            <person name="Zhang X."/>
            <person name="Li N."/>
        </authorList>
    </citation>
    <scope>NUCLEOTIDE SEQUENCE [LARGE SCALE GENOMIC DNA]</scope>
    <source>
        <strain evidence="8 9">SM1969</strain>
    </source>
</reference>
<dbReference type="GO" id="GO:0009055">
    <property type="term" value="F:electron transfer activity"/>
    <property type="evidence" value="ECO:0007669"/>
    <property type="project" value="UniProtKB-UniRule"/>
</dbReference>
<dbReference type="SUPFAM" id="SSF52218">
    <property type="entry name" value="Flavoproteins"/>
    <property type="match status" value="1"/>
</dbReference>
<evidence type="ECO:0000256" key="3">
    <source>
        <dbReference type="ARBA" id="ARBA00023002"/>
    </source>
</evidence>
<comment type="function">
    <text evidence="6">Quinone reductase that provides resistance to thiol-specific stress caused by electrophilic quinones.</text>
</comment>
<evidence type="ECO:0000256" key="6">
    <source>
        <dbReference type="HAMAP-Rule" id="MF_01216"/>
    </source>
</evidence>
<dbReference type="EC" id="1.6.5.-" evidence="6"/>
<evidence type="ECO:0000256" key="1">
    <source>
        <dbReference type="ARBA" id="ARBA00022630"/>
    </source>
</evidence>
<sequence>MTKLLHIIASPRGAESKSNALAAAFVESQKEKNPGLEVDVLDLFAEDLPAFDGDPAAAKMTFFGVGEMDPAKEKAWDQVASITQRFMAADHIVIGAPMWNGGVSYRLKHYIDIITQPGMLFGFDPEKGYFGLLENKKATLVVSSGVWAPGADAKYGTDFHSNYLEWWLQTIGINDVNTVRYQPSLLTQDPQAGYDAALAELKAL</sequence>
<dbReference type="AlphaFoldDB" id="A0A844AV69"/>
<dbReference type="InterPro" id="IPR050104">
    <property type="entry name" value="FMN-dep_NADH:Q_OxRdtase_AzoR1"/>
</dbReference>
<dbReference type="EC" id="1.7.1.17" evidence="6"/>
<comment type="subunit">
    <text evidence="6">Homodimer.</text>
</comment>
<feature type="binding site" evidence="6">
    <location>
        <position position="10"/>
    </location>
    <ligand>
        <name>FMN</name>
        <dbReference type="ChEBI" id="CHEBI:58210"/>
    </ligand>
</feature>
<dbReference type="EMBL" id="WIXK01000003">
    <property type="protein sequence ID" value="MQY42304.1"/>
    <property type="molecule type" value="Genomic_DNA"/>
</dbReference>
<dbReference type="Proteomes" id="UP000436694">
    <property type="component" value="Unassembled WGS sequence"/>
</dbReference>
<gene>
    <name evidence="6" type="primary">azoR</name>
    <name evidence="8" type="ORF">GG681_06595</name>
</gene>
<proteinExistence type="inferred from homology"/>
<comment type="catalytic activity">
    <reaction evidence="5">
        <text>N,N-dimethyl-1,4-phenylenediamine + anthranilate + 2 NAD(+) = 2-(4-dimethylaminophenyl)diazenylbenzoate + 2 NADH + 2 H(+)</text>
        <dbReference type="Rhea" id="RHEA:55872"/>
        <dbReference type="ChEBI" id="CHEBI:15378"/>
        <dbReference type="ChEBI" id="CHEBI:15783"/>
        <dbReference type="ChEBI" id="CHEBI:16567"/>
        <dbReference type="ChEBI" id="CHEBI:57540"/>
        <dbReference type="ChEBI" id="CHEBI:57945"/>
        <dbReference type="ChEBI" id="CHEBI:71579"/>
        <dbReference type="EC" id="1.7.1.17"/>
    </reaction>
    <physiologicalReaction direction="right-to-left" evidence="5">
        <dbReference type="Rhea" id="RHEA:55874"/>
    </physiologicalReaction>
</comment>
<comment type="function">
    <text evidence="6">Also exhibits azoreductase activity. Catalyzes the reductive cleavage of the azo bond in aromatic azo compounds to the corresponding amines.</text>
</comment>
<dbReference type="GO" id="GO:0016652">
    <property type="term" value="F:oxidoreductase activity, acting on NAD(P)H as acceptor"/>
    <property type="evidence" value="ECO:0007669"/>
    <property type="project" value="UniProtKB-UniRule"/>
</dbReference>
<organism evidence="8 9">
    <name type="scientific">Tritonibacter aquimaris</name>
    <dbReference type="NCBI Taxonomy" id="2663379"/>
    <lineage>
        <taxon>Bacteria</taxon>
        <taxon>Pseudomonadati</taxon>
        <taxon>Pseudomonadota</taxon>
        <taxon>Alphaproteobacteria</taxon>
        <taxon>Rhodobacterales</taxon>
        <taxon>Paracoccaceae</taxon>
        <taxon>Tritonibacter</taxon>
    </lineage>
</organism>
<comment type="similarity">
    <text evidence="6">Belongs to the azoreductase type 1 family.</text>
</comment>
<accession>A0A844AV69</accession>
<dbReference type="GO" id="GO:0016655">
    <property type="term" value="F:oxidoreductase activity, acting on NAD(P)H, quinone or similar compound as acceptor"/>
    <property type="evidence" value="ECO:0007669"/>
    <property type="project" value="InterPro"/>
</dbReference>